<keyword evidence="4 5" id="KW-0472">Membrane</keyword>
<evidence type="ECO:0000256" key="5">
    <source>
        <dbReference type="SAM" id="Phobius"/>
    </source>
</evidence>
<dbReference type="RefSeq" id="WP_091236567.1">
    <property type="nucleotide sequence ID" value="NZ_FMKA01000035.1"/>
</dbReference>
<name>A0A1D3TXW9_9FIRM</name>
<evidence type="ECO:0000256" key="2">
    <source>
        <dbReference type="ARBA" id="ARBA00022692"/>
    </source>
</evidence>
<sequence>MNWLTVLVVIILAGLAFKGYRQGFFRTVFSLVSVVLTIVLVLFVTPYISEFLQEKTPVFQIVKTEVSEKLLSEAGTVNTDTPEGQIQAVESYNIPKVMKNLILDNNNEQTYRLLETAGFYDFAGSYIARLIVNAMAFVAAFLIITIFLRMTLFTLDIITEIPVIKGANKVAGLVAGLGEGLIVVWILFLTITAFSKGESGKAIFDMIENSLFLNILYNNNCILKLISSVIAML</sequence>
<evidence type="ECO:0000256" key="3">
    <source>
        <dbReference type="ARBA" id="ARBA00022989"/>
    </source>
</evidence>
<dbReference type="GO" id="GO:0009403">
    <property type="term" value="P:toxin biosynthetic process"/>
    <property type="evidence" value="ECO:0007669"/>
    <property type="project" value="InterPro"/>
</dbReference>
<dbReference type="AlphaFoldDB" id="A0A1D3TXW9"/>
<reference evidence="6 7" key="1">
    <citation type="submission" date="2016-09" db="EMBL/GenBank/DDBJ databases">
        <authorList>
            <person name="Capua I."/>
            <person name="De Benedictis P."/>
            <person name="Joannis T."/>
            <person name="Lombin L.H."/>
            <person name="Cattoli G."/>
        </authorList>
    </citation>
    <scope>NUCLEOTIDE SEQUENCE [LARGE SCALE GENOMIC DNA]</scope>
    <source>
        <strain evidence="6 7">GluBS11</strain>
    </source>
</reference>
<keyword evidence="7" id="KW-1185">Reference proteome</keyword>
<evidence type="ECO:0000256" key="1">
    <source>
        <dbReference type="ARBA" id="ARBA00004141"/>
    </source>
</evidence>
<feature type="transmembrane region" description="Helical" evidence="5">
    <location>
        <begin position="28"/>
        <end position="48"/>
    </location>
</feature>
<dbReference type="OrthoDB" id="2083110at2"/>
<dbReference type="STRING" id="1619234.SAMN05421730_103546"/>
<dbReference type="Pfam" id="PF02674">
    <property type="entry name" value="Colicin_V"/>
    <property type="match status" value="2"/>
</dbReference>
<proteinExistence type="predicted"/>
<feature type="transmembrane region" description="Helical" evidence="5">
    <location>
        <begin position="170"/>
        <end position="194"/>
    </location>
</feature>
<gene>
    <name evidence="6" type="ORF">SAMN05421730_103546</name>
</gene>
<dbReference type="Proteomes" id="UP000199315">
    <property type="component" value="Unassembled WGS sequence"/>
</dbReference>
<dbReference type="InterPro" id="IPR003825">
    <property type="entry name" value="Colicin-V_CvpA"/>
</dbReference>
<dbReference type="PANTHER" id="PTHR37306">
    <property type="entry name" value="COLICIN V PRODUCTION PROTEIN"/>
    <property type="match status" value="1"/>
</dbReference>
<evidence type="ECO:0000256" key="4">
    <source>
        <dbReference type="ARBA" id="ARBA00023136"/>
    </source>
</evidence>
<dbReference type="PANTHER" id="PTHR37306:SF1">
    <property type="entry name" value="COLICIN V PRODUCTION PROTEIN"/>
    <property type="match status" value="1"/>
</dbReference>
<evidence type="ECO:0000313" key="7">
    <source>
        <dbReference type="Proteomes" id="UP000199315"/>
    </source>
</evidence>
<organism evidence="6 7">
    <name type="scientific">Anaerobium acetethylicum</name>
    <dbReference type="NCBI Taxonomy" id="1619234"/>
    <lineage>
        <taxon>Bacteria</taxon>
        <taxon>Bacillati</taxon>
        <taxon>Bacillota</taxon>
        <taxon>Clostridia</taxon>
        <taxon>Lachnospirales</taxon>
        <taxon>Lachnospiraceae</taxon>
        <taxon>Anaerobium</taxon>
    </lineage>
</organism>
<protein>
    <submittedName>
        <fullName evidence="6">Colicin V production protein</fullName>
    </submittedName>
</protein>
<feature type="transmembrane region" description="Helical" evidence="5">
    <location>
        <begin position="130"/>
        <end position="150"/>
    </location>
</feature>
<comment type="subcellular location">
    <subcellularLocation>
        <location evidence="1">Membrane</location>
        <topology evidence="1">Multi-pass membrane protein</topology>
    </subcellularLocation>
</comment>
<dbReference type="EMBL" id="FMKA01000035">
    <property type="protein sequence ID" value="SCP99250.1"/>
    <property type="molecule type" value="Genomic_DNA"/>
</dbReference>
<keyword evidence="2 5" id="KW-0812">Transmembrane</keyword>
<keyword evidence="3 5" id="KW-1133">Transmembrane helix</keyword>
<dbReference type="GO" id="GO:0016020">
    <property type="term" value="C:membrane"/>
    <property type="evidence" value="ECO:0007669"/>
    <property type="project" value="UniProtKB-SubCell"/>
</dbReference>
<evidence type="ECO:0000313" key="6">
    <source>
        <dbReference type="EMBL" id="SCP99250.1"/>
    </source>
</evidence>
<accession>A0A1D3TXW9</accession>